<feature type="coiled-coil region" evidence="1">
    <location>
        <begin position="39"/>
        <end position="127"/>
    </location>
</feature>
<reference evidence="3 4" key="1">
    <citation type="submission" date="2017-05" db="EMBL/GenBank/DDBJ databases">
        <title>Vagococcus spp. assemblies.</title>
        <authorList>
            <person name="Gulvik C.A."/>
        </authorList>
    </citation>
    <scope>NUCLEOTIDE SEQUENCE [LARGE SCALE GENOMIC DNA]</scope>
    <source>
        <strain evidence="3 4">CCUG 51432</strain>
    </source>
</reference>
<keyword evidence="1" id="KW-0175">Coiled coil</keyword>
<keyword evidence="4" id="KW-1185">Reference proteome</keyword>
<proteinExistence type="predicted"/>
<evidence type="ECO:0000313" key="3">
    <source>
        <dbReference type="EMBL" id="RSU09192.1"/>
    </source>
</evidence>
<accession>A0A430AM36</accession>
<dbReference type="OrthoDB" id="2139724at2"/>
<dbReference type="InterPro" id="IPR036192">
    <property type="entry name" value="Cell_div_ZapA-like_sf"/>
</dbReference>
<evidence type="ECO:0000256" key="1">
    <source>
        <dbReference type="SAM" id="Coils"/>
    </source>
</evidence>
<dbReference type="SUPFAM" id="SSF102829">
    <property type="entry name" value="Cell division protein ZapA-like"/>
    <property type="match status" value="1"/>
</dbReference>
<name>A0A430AM36_9ENTE</name>
<protein>
    <recommendedName>
        <fullName evidence="5">Cell division protein ZapA</fullName>
    </recommendedName>
</protein>
<dbReference type="AlphaFoldDB" id="A0A430AM36"/>
<comment type="caution">
    <text evidence="3">The sequence shown here is derived from an EMBL/GenBank/DDBJ whole genome shotgun (WGS) entry which is preliminary data.</text>
</comment>
<organism evidence="3 4">
    <name type="scientific">Vagococcus elongatus</name>
    <dbReference type="NCBI Taxonomy" id="180344"/>
    <lineage>
        <taxon>Bacteria</taxon>
        <taxon>Bacillati</taxon>
        <taxon>Bacillota</taxon>
        <taxon>Bacilli</taxon>
        <taxon>Lactobacillales</taxon>
        <taxon>Enterococcaceae</taxon>
        <taxon>Vagococcus</taxon>
    </lineage>
</organism>
<dbReference type="EMBL" id="NGKA01000024">
    <property type="protein sequence ID" value="RSU09192.1"/>
    <property type="molecule type" value="Genomic_DNA"/>
</dbReference>
<sequence length="159" mass="17996">MHQGGGITTLNKTRYKAEIAGQTYTIIGSESKPHMDAVVSLANKQLNQLKNAAPETTEEQSAVLLAINALSDQLHMQEEINGLTEKLETFEAEVEKLKDSHRKVKELEARLSRYEELERKAKQTLKEDGRQIEELSPGEVQTIMNQQSLEKIQKRNNPK</sequence>
<feature type="region of interest" description="Disordered" evidence="2">
    <location>
        <begin position="128"/>
        <end position="159"/>
    </location>
</feature>
<dbReference type="Proteomes" id="UP000287605">
    <property type="component" value="Unassembled WGS sequence"/>
</dbReference>
<evidence type="ECO:0000313" key="4">
    <source>
        <dbReference type="Proteomes" id="UP000287605"/>
    </source>
</evidence>
<dbReference type="Pfam" id="PF05164">
    <property type="entry name" value="ZapA"/>
    <property type="match status" value="1"/>
</dbReference>
<dbReference type="Gene3D" id="6.10.250.790">
    <property type="match status" value="1"/>
</dbReference>
<dbReference type="InterPro" id="IPR007838">
    <property type="entry name" value="Cell_div_ZapA-like"/>
</dbReference>
<evidence type="ECO:0000256" key="2">
    <source>
        <dbReference type="SAM" id="MobiDB-lite"/>
    </source>
</evidence>
<dbReference type="InterPro" id="IPR053712">
    <property type="entry name" value="Bac_CellDiv_Activator"/>
</dbReference>
<evidence type="ECO:0008006" key="5">
    <source>
        <dbReference type="Google" id="ProtNLM"/>
    </source>
</evidence>
<gene>
    <name evidence="3" type="ORF">CBF29_12040</name>
</gene>